<evidence type="ECO:0000313" key="2">
    <source>
        <dbReference type="EMBL" id="KIN03103.1"/>
    </source>
</evidence>
<keyword evidence="3" id="KW-1185">Reference proteome</keyword>
<gene>
    <name evidence="2" type="ORF">OIDMADRAFT_52910</name>
</gene>
<reference evidence="3" key="2">
    <citation type="submission" date="2015-01" db="EMBL/GenBank/DDBJ databases">
        <title>Evolutionary Origins and Diversification of the Mycorrhizal Mutualists.</title>
        <authorList>
            <consortium name="DOE Joint Genome Institute"/>
            <consortium name="Mycorrhizal Genomics Consortium"/>
            <person name="Kohler A."/>
            <person name="Kuo A."/>
            <person name="Nagy L.G."/>
            <person name="Floudas D."/>
            <person name="Copeland A."/>
            <person name="Barry K.W."/>
            <person name="Cichocki N."/>
            <person name="Veneault-Fourrey C."/>
            <person name="LaButti K."/>
            <person name="Lindquist E.A."/>
            <person name="Lipzen A."/>
            <person name="Lundell T."/>
            <person name="Morin E."/>
            <person name="Murat C."/>
            <person name="Riley R."/>
            <person name="Ohm R."/>
            <person name="Sun H."/>
            <person name="Tunlid A."/>
            <person name="Henrissat B."/>
            <person name="Grigoriev I.V."/>
            <person name="Hibbett D.S."/>
            <person name="Martin F."/>
        </authorList>
    </citation>
    <scope>NUCLEOTIDE SEQUENCE [LARGE SCALE GENOMIC DNA]</scope>
    <source>
        <strain evidence="3">Zn</strain>
    </source>
</reference>
<dbReference type="Proteomes" id="UP000054321">
    <property type="component" value="Unassembled WGS sequence"/>
</dbReference>
<proteinExistence type="predicted"/>
<dbReference type="AlphaFoldDB" id="A0A0C3DM68"/>
<dbReference type="InParanoid" id="A0A0C3DM68"/>
<organism evidence="2 3">
    <name type="scientific">Oidiodendron maius (strain Zn)</name>
    <dbReference type="NCBI Taxonomy" id="913774"/>
    <lineage>
        <taxon>Eukaryota</taxon>
        <taxon>Fungi</taxon>
        <taxon>Dikarya</taxon>
        <taxon>Ascomycota</taxon>
        <taxon>Pezizomycotina</taxon>
        <taxon>Leotiomycetes</taxon>
        <taxon>Leotiomycetes incertae sedis</taxon>
        <taxon>Myxotrichaceae</taxon>
        <taxon>Oidiodendron</taxon>
    </lineage>
</organism>
<protein>
    <submittedName>
        <fullName evidence="2">Uncharacterized protein</fullName>
    </submittedName>
</protein>
<dbReference type="HOGENOM" id="CLU_2513216_0_0_1"/>
<reference evidence="2 3" key="1">
    <citation type="submission" date="2014-04" db="EMBL/GenBank/DDBJ databases">
        <authorList>
            <consortium name="DOE Joint Genome Institute"/>
            <person name="Kuo A."/>
            <person name="Martino E."/>
            <person name="Perotto S."/>
            <person name="Kohler A."/>
            <person name="Nagy L.G."/>
            <person name="Floudas D."/>
            <person name="Copeland A."/>
            <person name="Barry K.W."/>
            <person name="Cichocki N."/>
            <person name="Veneault-Fourrey C."/>
            <person name="LaButti K."/>
            <person name="Lindquist E.A."/>
            <person name="Lipzen A."/>
            <person name="Lundell T."/>
            <person name="Morin E."/>
            <person name="Murat C."/>
            <person name="Sun H."/>
            <person name="Tunlid A."/>
            <person name="Henrissat B."/>
            <person name="Grigoriev I.V."/>
            <person name="Hibbett D.S."/>
            <person name="Martin F."/>
            <person name="Nordberg H.P."/>
            <person name="Cantor M.N."/>
            <person name="Hua S.X."/>
        </authorList>
    </citation>
    <scope>NUCLEOTIDE SEQUENCE [LARGE SCALE GENOMIC DNA]</scope>
    <source>
        <strain evidence="2 3">Zn</strain>
    </source>
</reference>
<name>A0A0C3DM68_OIDMZ</name>
<feature type="region of interest" description="Disordered" evidence="1">
    <location>
        <begin position="1"/>
        <end position="85"/>
    </location>
</feature>
<dbReference type="EMBL" id="KN832874">
    <property type="protein sequence ID" value="KIN03103.1"/>
    <property type="molecule type" value="Genomic_DNA"/>
</dbReference>
<evidence type="ECO:0000256" key="1">
    <source>
        <dbReference type="SAM" id="MobiDB-lite"/>
    </source>
</evidence>
<evidence type="ECO:0000313" key="3">
    <source>
        <dbReference type="Proteomes" id="UP000054321"/>
    </source>
</evidence>
<sequence length="85" mass="8573">MSSALSDSGSGSGNGDKLGAGAWLPWAGGSGTSPRPYRAEDEGSNNAPRASVSDSPESIASVQPPLIQDTKGKYSTSPHTLPVSE</sequence>
<feature type="compositionally biased region" description="Polar residues" evidence="1">
    <location>
        <begin position="44"/>
        <end position="61"/>
    </location>
</feature>
<accession>A0A0C3DM68</accession>